<dbReference type="KEGG" id="mag:amb3747"/>
<reference evidence="1 2" key="1">
    <citation type="journal article" date="2005" name="DNA Res.">
        <title>Complete genome sequence of the facultative anaerobic magnetotactic bacterium Magnetospirillum sp. strain AMB-1.</title>
        <authorList>
            <person name="Matsunaga T."/>
            <person name="Okamura Y."/>
            <person name="Fukuda Y."/>
            <person name="Wahyudi A.T."/>
            <person name="Murase Y."/>
            <person name="Takeyama H."/>
        </authorList>
    </citation>
    <scope>NUCLEOTIDE SEQUENCE [LARGE SCALE GENOMIC DNA]</scope>
    <source>
        <strain evidence="2">ATCC 700264 / AMB-1</strain>
    </source>
</reference>
<dbReference type="HOGENOM" id="CLU_2105999_0_0_5"/>
<proteinExistence type="predicted"/>
<dbReference type="EMBL" id="AP007255">
    <property type="protein sequence ID" value="BAE52551.1"/>
    <property type="molecule type" value="Genomic_DNA"/>
</dbReference>
<evidence type="ECO:0000313" key="1">
    <source>
        <dbReference type="EMBL" id="BAE52551.1"/>
    </source>
</evidence>
<keyword evidence="2" id="KW-1185">Reference proteome</keyword>
<gene>
    <name evidence="1" type="ordered locus">amb3747</name>
</gene>
<dbReference type="RefSeq" id="WP_011386103.1">
    <property type="nucleotide sequence ID" value="NC_007626.1"/>
</dbReference>
<dbReference type="Proteomes" id="UP000007058">
    <property type="component" value="Chromosome"/>
</dbReference>
<sequence length="115" mass="13431">MTKQRTPPDMKYCIRGAANIWGGHQVDLLMEMVEWLKGRGATAYSVVKFDEAKFADRAEAERFARKWFEPGRWRLHEMDRHCGKACTLEMKRRCAPPHPLPPTYHRGRAGLFQSR</sequence>
<dbReference type="OrthoDB" id="9887472at2"/>
<evidence type="ECO:0000313" key="2">
    <source>
        <dbReference type="Proteomes" id="UP000007058"/>
    </source>
</evidence>
<organism evidence="1 2">
    <name type="scientific">Paramagnetospirillum magneticum (strain ATCC 700264 / AMB-1)</name>
    <name type="common">Magnetospirillum magneticum</name>
    <dbReference type="NCBI Taxonomy" id="342108"/>
    <lineage>
        <taxon>Bacteria</taxon>
        <taxon>Pseudomonadati</taxon>
        <taxon>Pseudomonadota</taxon>
        <taxon>Alphaproteobacteria</taxon>
        <taxon>Rhodospirillales</taxon>
        <taxon>Magnetospirillaceae</taxon>
        <taxon>Paramagnetospirillum</taxon>
    </lineage>
</organism>
<accession>Q2W0S4</accession>
<name>Q2W0S4_PARM1</name>
<protein>
    <submittedName>
        <fullName evidence="1">Uncharacterized protein</fullName>
    </submittedName>
</protein>
<dbReference type="AlphaFoldDB" id="Q2W0S4"/>